<protein>
    <submittedName>
        <fullName evidence="1">Uncharacterized protein</fullName>
    </submittedName>
</protein>
<evidence type="ECO:0000313" key="2">
    <source>
        <dbReference type="Proteomes" id="UP000246635"/>
    </source>
</evidence>
<dbReference type="Proteomes" id="UP000246635">
    <property type="component" value="Unassembled WGS sequence"/>
</dbReference>
<reference evidence="1 2" key="1">
    <citation type="submission" date="2018-05" db="EMBL/GenBank/DDBJ databases">
        <title>Genomic Encyclopedia of Type Strains, Phase III (KMG-III): the genomes of soil and plant-associated and newly described type strains.</title>
        <authorList>
            <person name="Whitman W."/>
        </authorList>
    </citation>
    <scope>NUCLEOTIDE SEQUENCE [LARGE SCALE GENOMIC DNA]</scope>
    <source>
        <strain evidence="1 2">CECT 5696</strain>
    </source>
</reference>
<sequence>MRLKFKLEDGVMITTGEEDAEKLLDMFNRNRLNNETMIHIVCATVETIHVGIEPMGPERFVSEAEYIFSMSKVVWIKVIR</sequence>
<proteinExistence type="predicted"/>
<gene>
    <name evidence="1" type="ORF">DFQ01_103223</name>
</gene>
<dbReference type="AlphaFoldDB" id="A0A2V2YYG5"/>
<dbReference type="RefSeq" id="WP_110043002.1">
    <property type="nucleotide sequence ID" value="NZ_CP054609.1"/>
</dbReference>
<comment type="caution">
    <text evidence="1">The sequence shown here is derived from an EMBL/GenBank/DDBJ whole genome shotgun (WGS) entry which is preliminary data.</text>
</comment>
<evidence type="ECO:0000313" key="1">
    <source>
        <dbReference type="EMBL" id="PWW06321.1"/>
    </source>
</evidence>
<name>A0A2V2YYG5_9BACL</name>
<organism evidence="1 2">
    <name type="scientific">Paenibacillus cellulosilyticus</name>
    <dbReference type="NCBI Taxonomy" id="375489"/>
    <lineage>
        <taxon>Bacteria</taxon>
        <taxon>Bacillati</taxon>
        <taxon>Bacillota</taxon>
        <taxon>Bacilli</taxon>
        <taxon>Bacillales</taxon>
        <taxon>Paenibacillaceae</taxon>
        <taxon>Paenibacillus</taxon>
    </lineage>
</organism>
<dbReference type="EMBL" id="QGTQ01000003">
    <property type="protein sequence ID" value="PWW06321.1"/>
    <property type="molecule type" value="Genomic_DNA"/>
</dbReference>
<keyword evidence="2" id="KW-1185">Reference proteome</keyword>
<accession>A0A2V2YYG5</accession>